<feature type="region of interest" description="Disordered" evidence="1">
    <location>
        <begin position="222"/>
        <end position="297"/>
    </location>
</feature>
<evidence type="ECO:0000256" key="1">
    <source>
        <dbReference type="SAM" id="MobiDB-lite"/>
    </source>
</evidence>
<feature type="signal peptide" evidence="3">
    <location>
        <begin position="1"/>
        <end position="25"/>
    </location>
</feature>
<evidence type="ECO:0000256" key="3">
    <source>
        <dbReference type="SAM" id="SignalP"/>
    </source>
</evidence>
<keyword evidence="2" id="KW-1133">Transmembrane helix</keyword>
<keyword evidence="2" id="KW-0472">Membrane</keyword>
<feature type="chain" id="PRO_5014117047" description="Integral membrane protein" evidence="3">
    <location>
        <begin position="26"/>
        <end position="297"/>
    </location>
</feature>
<keyword evidence="2" id="KW-0812">Transmembrane</keyword>
<reference evidence="4 5" key="1">
    <citation type="submission" date="2017-12" db="EMBL/GenBank/DDBJ databases">
        <authorList>
            <consortium name="DOE Joint Genome Institute"/>
            <person name="Haridas S."/>
            <person name="Kjaerbolling I."/>
            <person name="Vesth T.C."/>
            <person name="Frisvad J.C."/>
            <person name="Nybo J.L."/>
            <person name="Theobald S."/>
            <person name="Kuo A."/>
            <person name="Bowyer P."/>
            <person name="Matsuda Y."/>
            <person name="Mondo S."/>
            <person name="Lyhne E.K."/>
            <person name="Kogle M.E."/>
            <person name="Clum A."/>
            <person name="Lipzen A."/>
            <person name="Salamov A."/>
            <person name="Ngan C.Y."/>
            <person name="Daum C."/>
            <person name="Chiniquy J."/>
            <person name="Barry K."/>
            <person name="LaButti K."/>
            <person name="Simmons B.A."/>
            <person name="Magnuson J.K."/>
            <person name="Mortensen U.H."/>
            <person name="Larsen T.O."/>
            <person name="Grigoriev I.V."/>
            <person name="Baker S.E."/>
            <person name="Andersen M.R."/>
            <person name="Nordberg H.P."/>
            <person name="Cantor M.N."/>
            <person name="Hua S.X."/>
        </authorList>
    </citation>
    <scope>NUCLEOTIDE SEQUENCE [LARGE SCALE GENOMIC DNA]</scope>
    <source>
        <strain evidence="4 5">CBS 102.13</strain>
    </source>
</reference>
<feature type="compositionally biased region" description="Polar residues" evidence="1">
    <location>
        <begin position="272"/>
        <end position="287"/>
    </location>
</feature>
<organism evidence="4 5">
    <name type="scientific">Aspergillus candidus</name>
    <dbReference type="NCBI Taxonomy" id="41067"/>
    <lineage>
        <taxon>Eukaryota</taxon>
        <taxon>Fungi</taxon>
        <taxon>Dikarya</taxon>
        <taxon>Ascomycota</taxon>
        <taxon>Pezizomycotina</taxon>
        <taxon>Eurotiomycetes</taxon>
        <taxon>Eurotiomycetidae</taxon>
        <taxon>Eurotiales</taxon>
        <taxon>Aspergillaceae</taxon>
        <taxon>Aspergillus</taxon>
        <taxon>Aspergillus subgen. Circumdati</taxon>
    </lineage>
</organism>
<sequence>MALGPFSPSLYRFFLLFSVILSVLAADDTQLIPATGSKIFPQCATTCNNLKQAQTLCVPPTAPATGKTGYVSCFCQSNLLVGLKNSADGICDDTCSSPADKTTLKKWYSDYCSSGGDIPENSGDKNDDNKDDNKKDTDNKDNKDNNNDDEGSNKADSDTGSQGKKIEDPPSQSWIAGHYQWVIMVVVLIVGFAALAVFGVWLKRRHDAKYPGLYHAAATGASDSGILRPGQGPSPVPSPPVAWMAGQDPSTSGASSSSRTDVVPTAAGAPKSGSSGRLQKSGPSQPTDDIEIREVPR</sequence>
<protein>
    <recommendedName>
        <fullName evidence="6">Integral membrane protein</fullName>
    </recommendedName>
</protein>
<feature type="transmembrane region" description="Helical" evidence="2">
    <location>
        <begin position="179"/>
        <end position="202"/>
    </location>
</feature>
<evidence type="ECO:0000313" key="4">
    <source>
        <dbReference type="EMBL" id="PLB41581.1"/>
    </source>
</evidence>
<proteinExistence type="predicted"/>
<gene>
    <name evidence="4" type="ORF">BDW47DRAFT_56403</name>
</gene>
<evidence type="ECO:0000313" key="5">
    <source>
        <dbReference type="Proteomes" id="UP000234585"/>
    </source>
</evidence>
<name>A0A2I2FLT2_ASPCN</name>
<dbReference type="Proteomes" id="UP000234585">
    <property type="component" value="Unassembled WGS sequence"/>
</dbReference>
<feature type="region of interest" description="Disordered" evidence="1">
    <location>
        <begin position="118"/>
        <end position="171"/>
    </location>
</feature>
<keyword evidence="5" id="KW-1185">Reference proteome</keyword>
<evidence type="ECO:0008006" key="6">
    <source>
        <dbReference type="Google" id="ProtNLM"/>
    </source>
</evidence>
<keyword evidence="3" id="KW-0732">Signal</keyword>
<accession>A0A2I2FLT2</accession>
<dbReference type="OrthoDB" id="5426355at2759"/>
<feature type="compositionally biased region" description="Basic and acidic residues" evidence="1">
    <location>
        <begin position="122"/>
        <end position="157"/>
    </location>
</feature>
<dbReference type="AlphaFoldDB" id="A0A2I2FLT2"/>
<dbReference type="GeneID" id="36526479"/>
<evidence type="ECO:0000256" key="2">
    <source>
        <dbReference type="SAM" id="Phobius"/>
    </source>
</evidence>
<dbReference type="EMBL" id="KZ559120">
    <property type="protein sequence ID" value="PLB41581.1"/>
    <property type="molecule type" value="Genomic_DNA"/>
</dbReference>
<dbReference type="RefSeq" id="XP_024675593.1">
    <property type="nucleotide sequence ID" value="XM_024819319.1"/>
</dbReference>